<protein>
    <submittedName>
        <fullName evidence="2">Uncharacterized protein</fullName>
    </submittedName>
</protein>
<reference evidence="2 3" key="1">
    <citation type="submission" date="2024-09" db="EMBL/GenBank/DDBJ databases">
        <authorList>
            <person name="Lee S.D."/>
        </authorList>
    </citation>
    <scope>NUCLEOTIDE SEQUENCE [LARGE SCALE GENOMIC DNA]</scope>
    <source>
        <strain evidence="2 3">N1-5</strain>
    </source>
</reference>
<evidence type="ECO:0000256" key="1">
    <source>
        <dbReference type="SAM" id="MobiDB-lite"/>
    </source>
</evidence>
<evidence type="ECO:0000313" key="2">
    <source>
        <dbReference type="EMBL" id="MFC1406465.1"/>
    </source>
</evidence>
<gene>
    <name evidence="2" type="ORF">ACEZDJ_34745</name>
</gene>
<comment type="caution">
    <text evidence="2">The sequence shown here is derived from an EMBL/GenBank/DDBJ whole genome shotgun (WGS) entry which is preliminary data.</text>
</comment>
<evidence type="ECO:0000313" key="3">
    <source>
        <dbReference type="Proteomes" id="UP001592528"/>
    </source>
</evidence>
<feature type="region of interest" description="Disordered" evidence="1">
    <location>
        <begin position="60"/>
        <end position="79"/>
    </location>
</feature>
<sequence length="79" mass="8110">MATTRTRISIERIDLPGGRKASVSAYDDGSVRFELADGPYVIQEAFLGGKDSSVVMLSPGGQGSAAARGKVQAPAAPDS</sequence>
<dbReference type="EMBL" id="JBHEZZ010000029">
    <property type="protein sequence ID" value="MFC1406465.1"/>
    <property type="molecule type" value="Genomic_DNA"/>
</dbReference>
<proteinExistence type="predicted"/>
<dbReference type="Proteomes" id="UP001592528">
    <property type="component" value="Unassembled WGS sequence"/>
</dbReference>
<name>A0ABV6UYC7_9ACTN</name>
<keyword evidence="3" id="KW-1185">Reference proteome</keyword>
<accession>A0ABV6UYC7</accession>
<dbReference type="RefSeq" id="WP_084715150.1">
    <property type="nucleotide sequence ID" value="NZ_JBHEZZ010000029.1"/>
</dbReference>
<organism evidence="2 3">
    <name type="scientific">Streptacidiphilus cavernicola</name>
    <dbReference type="NCBI Taxonomy" id="3342716"/>
    <lineage>
        <taxon>Bacteria</taxon>
        <taxon>Bacillati</taxon>
        <taxon>Actinomycetota</taxon>
        <taxon>Actinomycetes</taxon>
        <taxon>Kitasatosporales</taxon>
        <taxon>Streptomycetaceae</taxon>
        <taxon>Streptacidiphilus</taxon>
    </lineage>
</organism>